<dbReference type="EMBL" id="CP002955">
    <property type="protein sequence ID" value="AEL24737.1"/>
    <property type="molecule type" value="Genomic_DNA"/>
</dbReference>
<name>G0IUH4_CYCMS</name>
<dbReference type="AlphaFoldDB" id="G0IUH4"/>
<proteinExistence type="predicted"/>
<dbReference type="OrthoDB" id="835587at2"/>
<reference evidence="2" key="1">
    <citation type="submission" date="2011-07" db="EMBL/GenBank/DDBJ databases">
        <title>The complete genome of Cyclobacterium marinum DSM 745.</title>
        <authorList>
            <person name="Lucas S."/>
            <person name="Han J."/>
            <person name="Lapidus A."/>
            <person name="Bruce D."/>
            <person name="Goodwin L."/>
            <person name="Pitluck S."/>
            <person name="Peters L."/>
            <person name="Kyrpides N."/>
            <person name="Mavromatis K."/>
            <person name="Ivanova N."/>
            <person name="Ovchinnikova G."/>
            <person name="Chertkov O."/>
            <person name="Detter J.C."/>
            <person name="Tapia R."/>
            <person name="Han C."/>
            <person name="Land M."/>
            <person name="Hauser L."/>
            <person name="Markowitz V."/>
            <person name="Cheng J.-F."/>
            <person name="Hugenholtz P."/>
            <person name="Woyke T."/>
            <person name="Wu D."/>
            <person name="Tindall B."/>
            <person name="Schuetze A."/>
            <person name="Brambilla E."/>
            <person name="Klenk H.-P."/>
            <person name="Eisen J.A."/>
        </authorList>
    </citation>
    <scope>NUCLEOTIDE SEQUENCE [LARGE SCALE GENOMIC DNA]</scope>
    <source>
        <strain evidence="2">ATCC 25205 / DSM 745 / LMG 13164 / NCIMB 1802</strain>
    </source>
</reference>
<dbReference type="eggNOG" id="ENOG5033Q8V">
    <property type="taxonomic scope" value="Bacteria"/>
</dbReference>
<evidence type="ECO:0008006" key="3">
    <source>
        <dbReference type="Google" id="ProtNLM"/>
    </source>
</evidence>
<sequence length="278" mass="32583">MEASTLPLVLHVFDKHYDAGKVLFEELSKKMKSKKAIELEAHLDFFSVYIQLLERVHFNKKKKIGKIFSPFKPLQKNLRKVKHIRLIEEGFINHMLAEKGHYSDYGKLISSDKDRVYTEVYELILSVPLHQWENLYRDIYKFSQGMSILNINTAINQIINEEIDYFYFGTKTKLDAQTISDIYKGLKKVTALEKIRLSIGLNSVFTHVVHQEIDTLSKKMDTWYKNQLLLQHLGSHLGKKEDVSKKYQPVLTLLQKNHKELTLAIDTKCQQLFTKMLH</sequence>
<dbReference type="RefSeq" id="WP_014019034.1">
    <property type="nucleotide sequence ID" value="NC_015914.1"/>
</dbReference>
<protein>
    <recommendedName>
        <fullName evidence="3">CHAD domain-containing protein</fullName>
    </recommendedName>
</protein>
<keyword evidence="2" id="KW-1185">Reference proteome</keyword>
<evidence type="ECO:0000313" key="2">
    <source>
        <dbReference type="Proteomes" id="UP000001635"/>
    </source>
</evidence>
<dbReference type="KEGG" id="cmr:Cycma_0965"/>
<evidence type="ECO:0000313" key="1">
    <source>
        <dbReference type="EMBL" id="AEL24737.1"/>
    </source>
</evidence>
<organism evidence="1 2">
    <name type="scientific">Cyclobacterium marinum (strain ATCC 25205 / DSM 745 / LMG 13164 / NCIMB 1802)</name>
    <name type="common">Flectobacillus marinus</name>
    <dbReference type="NCBI Taxonomy" id="880070"/>
    <lineage>
        <taxon>Bacteria</taxon>
        <taxon>Pseudomonadati</taxon>
        <taxon>Bacteroidota</taxon>
        <taxon>Cytophagia</taxon>
        <taxon>Cytophagales</taxon>
        <taxon>Cyclobacteriaceae</taxon>
        <taxon>Cyclobacterium</taxon>
    </lineage>
</organism>
<gene>
    <name evidence="1" type="ordered locus">Cycma_0965</name>
</gene>
<accession>G0IUH4</accession>
<dbReference type="HOGENOM" id="CLU_999881_0_0_10"/>
<dbReference type="STRING" id="880070.Cycma_0965"/>
<dbReference type="Proteomes" id="UP000001635">
    <property type="component" value="Chromosome"/>
</dbReference>